<dbReference type="GO" id="GO:0032049">
    <property type="term" value="P:cardiolipin biosynthetic process"/>
    <property type="evidence" value="ECO:0007669"/>
    <property type="project" value="TreeGrafter"/>
</dbReference>
<dbReference type="GO" id="GO:0008962">
    <property type="term" value="F:phosphatidylglycerophosphatase activity"/>
    <property type="evidence" value="ECO:0007669"/>
    <property type="project" value="InterPro"/>
</dbReference>
<dbReference type="SUPFAM" id="SSF56784">
    <property type="entry name" value="HAD-like"/>
    <property type="match status" value="1"/>
</dbReference>
<gene>
    <name evidence="1" type="ORF">DASC09_035430</name>
</gene>
<dbReference type="AlphaFoldDB" id="A0AAV5QN59"/>
<dbReference type="Gene3D" id="3.40.50.1000">
    <property type="entry name" value="HAD superfamily/HAD-like"/>
    <property type="match status" value="1"/>
</dbReference>
<dbReference type="RefSeq" id="XP_064853214.1">
    <property type="nucleotide sequence ID" value="XM_064997142.1"/>
</dbReference>
<dbReference type="InterPro" id="IPR010021">
    <property type="entry name" value="PGPP1/Gep4"/>
</dbReference>
<organism evidence="1 2">
    <name type="scientific">Saccharomycopsis crataegensis</name>
    <dbReference type="NCBI Taxonomy" id="43959"/>
    <lineage>
        <taxon>Eukaryota</taxon>
        <taxon>Fungi</taxon>
        <taxon>Dikarya</taxon>
        <taxon>Ascomycota</taxon>
        <taxon>Saccharomycotina</taxon>
        <taxon>Saccharomycetes</taxon>
        <taxon>Saccharomycopsidaceae</taxon>
        <taxon>Saccharomycopsis</taxon>
    </lineage>
</organism>
<reference evidence="1 2" key="1">
    <citation type="journal article" date="2023" name="Elife">
        <title>Identification of key yeast species and microbe-microbe interactions impacting larval growth of Drosophila in the wild.</title>
        <authorList>
            <person name="Mure A."/>
            <person name="Sugiura Y."/>
            <person name="Maeda R."/>
            <person name="Honda K."/>
            <person name="Sakurai N."/>
            <person name="Takahashi Y."/>
            <person name="Watada M."/>
            <person name="Katoh T."/>
            <person name="Gotoh A."/>
            <person name="Gotoh Y."/>
            <person name="Taniguchi I."/>
            <person name="Nakamura K."/>
            <person name="Hayashi T."/>
            <person name="Katayama T."/>
            <person name="Uemura T."/>
            <person name="Hattori Y."/>
        </authorList>
    </citation>
    <scope>NUCLEOTIDE SEQUENCE [LARGE SCALE GENOMIC DNA]</scope>
    <source>
        <strain evidence="1 2">SC-9</strain>
    </source>
</reference>
<dbReference type="Pfam" id="PF09419">
    <property type="entry name" value="PGP_phosphatase"/>
    <property type="match status" value="1"/>
</dbReference>
<comment type="caution">
    <text evidence="1">The sequence shown here is derived from an EMBL/GenBank/DDBJ whole genome shotgun (WGS) entry which is preliminary data.</text>
</comment>
<dbReference type="GO" id="GO:0005739">
    <property type="term" value="C:mitochondrion"/>
    <property type="evidence" value="ECO:0007669"/>
    <property type="project" value="TreeGrafter"/>
</dbReference>
<dbReference type="InterPro" id="IPR023214">
    <property type="entry name" value="HAD_sf"/>
</dbReference>
<dbReference type="InterPro" id="IPR027706">
    <property type="entry name" value="PGP_Pase"/>
</dbReference>
<dbReference type="PANTHER" id="PTHR19288:SF25">
    <property type="entry name" value="PHOSPHATIDYLGLYCEROPHOSPHATASE GEP4, MITOCHONDRIAL"/>
    <property type="match status" value="1"/>
</dbReference>
<name>A0AAV5QN59_9ASCO</name>
<protein>
    <submittedName>
        <fullName evidence="1">Phosphatidylglycerophosphatase</fullName>
    </submittedName>
</protein>
<dbReference type="NCBIfam" id="TIGR01668">
    <property type="entry name" value="YqeG_hyp_ppase"/>
    <property type="match status" value="1"/>
</dbReference>
<dbReference type="GeneID" id="90074193"/>
<proteinExistence type="predicted"/>
<keyword evidence="2" id="KW-1185">Reference proteome</keyword>
<accession>A0AAV5QN59</accession>
<sequence length="214" mass="23886">MPERLHYITMNISATLNVCRLFLSPSLCLPHIQASNFNELRFPLVSTILPTPLEKKPSIRAIVLDKDNCFASNHDDKVWPTYKSKWTELRAKYPEASLLIVSNSAGTNDDPGHAEAARVEANTGIPVLRHSTKKPGCYPEILEYFYANGAIDYPSQIAIVGDRLFTDILMANMMGAQGVWLSKGVVESQSLICKIERFVYNSLIARGYKPPSVK</sequence>
<dbReference type="Proteomes" id="UP001360560">
    <property type="component" value="Unassembled WGS sequence"/>
</dbReference>
<dbReference type="EMBL" id="BTFZ01000011">
    <property type="protein sequence ID" value="GMM36218.1"/>
    <property type="molecule type" value="Genomic_DNA"/>
</dbReference>
<evidence type="ECO:0000313" key="1">
    <source>
        <dbReference type="EMBL" id="GMM36218.1"/>
    </source>
</evidence>
<dbReference type="FunFam" id="3.40.50.1000:FF:000165">
    <property type="entry name" value="HAD superfamily phosphatase"/>
    <property type="match status" value="1"/>
</dbReference>
<evidence type="ECO:0000313" key="2">
    <source>
        <dbReference type="Proteomes" id="UP001360560"/>
    </source>
</evidence>
<dbReference type="PANTHER" id="PTHR19288">
    <property type="entry name" value="4-NITROPHENYLPHOSPHATASE-RELATED"/>
    <property type="match status" value="1"/>
</dbReference>
<dbReference type="InterPro" id="IPR036412">
    <property type="entry name" value="HAD-like_sf"/>
</dbReference>